<dbReference type="InterPro" id="IPR019405">
    <property type="entry name" value="Lactonase_7-beta_prop"/>
</dbReference>
<dbReference type="Gene3D" id="2.130.10.10">
    <property type="entry name" value="YVTN repeat-like/Quinoprotein amine dehydrogenase"/>
    <property type="match status" value="1"/>
</dbReference>
<proteinExistence type="inferred from homology"/>
<evidence type="ECO:0008006" key="5">
    <source>
        <dbReference type="Google" id="ProtNLM"/>
    </source>
</evidence>
<comment type="caution">
    <text evidence="3">The sequence shown here is derived from an EMBL/GenBank/DDBJ whole genome shotgun (WGS) entry which is preliminary data.</text>
</comment>
<dbReference type="InterPro" id="IPR050282">
    <property type="entry name" value="Cycloisomerase_2"/>
</dbReference>
<dbReference type="Pfam" id="PF10282">
    <property type="entry name" value="Lactonase"/>
    <property type="match status" value="1"/>
</dbReference>
<feature type="signal peptide" evidence="2">
    <location>
        <begin position="1"/>
        <end position="19"/>
    </location>
</feature>
<comment type="similarity">
    <text evidence="1">Belongs to the cycloisomerase 2 family.</text>
</comment>
<dbReference type="AlphaFoldDB" id="A0A9P5HDP9"/>
<evidence type="ECO:0000256" key="2">
    <source>
        <dbReference type="SAM" id="SignalP"/>
    </source>
</evidence>
<evidence type="ECO:0000313" key="4">
    <source>
        <dbReference type="Proteomes" id="UP000722485"/>
    </source>
</evidence>
<gene>
    <name evidence="3" type="ORF">G7Z17_g5049</name>
</gene>
<accession>A0A9P5HDP9</accession>
<name>A0A9P5HDP9_9HYPO</name>
<dbReference type="GO" id="GO:0017057">
    <property type="term" value="F:6-phosphogluconolactonase activity"/>
    <property type="evidence" value="ECO:0007669"/>
    <property type="project" value="TreeGrafter"/>
</dbReference>
<dbReference type="InterPro" id="IPR015943">
    <property type="entry name" value="WD40/YVTN_repeat-like_dom_sf"/>
</dbReference>
<dbReference type="EMBL" id="JAANBB010000079">
    <property type="protein sequence ID" value="KAF7551371.1"/>
    <property type="molecule type" value="Genomic_DNA"/>
</dbReference>
<keyword evidence="2" id="KW-0732">Signal</keyword>
<sequence length="378" mass="39963">MATKSSLLCLLAFSGNVLCDTHYLFSGFFSGDNIVALEFDDTASTLSVINNITTDASEGSKWIALDGSNENLYVATTGYIQSYSITSDLDLQYQSNISLSSNCTNANFIVASTAEPFTVFGAPYSTGCSSLAISVDSGVLDTSFASLEYDSTAGVHGLALSPASDFVYSADDMGNAVWVHSYDNSSGAVEEVQRLSAPTGANPRHLAVHPNGLFVFVVYEELSEIAVYSRDIASGELISTNTTYSLIPPTFTNTSSYWADEVLLSVPNTNGNAKSPKYLICGTRSHETSAPGYVAVFSLDSVTGNIVDQLFILPTTSSGGSANAVSPSKFSEDYFAITDSASNFVEVWKIETGAANSTASTVAHLDLDTGPANVVWLN</sequence>
<dbReference type="OrthoDB" id="1715191at2759"/>
<protein>
    <recommendedName>
        <fullName evidence="5">Carboxy-cis,cis-muconate cyclase</fullName>
    </recommendedName>
</protein>
<evidence type="ECO:0000313" key="3">
    <source>
        <dbReference type="EMBL" id="KAF7551371.1"/>
    </source>
</evidence>
<evidence type="ECO:0000256" key="1">
    <source>
        <dbReference type="ARBA" id="ARBA00005564"/>
    </source>
</evidence>
<organism evidence="3 4">
    <name type="scientific">Cylindrodendrum hubeiense</name>
    <dbReference type="NCBI Taxonomy" id="595255"/>
    <lineage>
        <taxon>Eukaryota</taxon>
        <taxon>Fungi</taxon>
        <taxon>Dikarya</taxon>
        <taxon>Ascomycota</taxon>
        <taxon>Pezizomycotina</taxon>
        <taxon>Sordariomycetes</taxon>
        <taxon>Hypocreomycetidae</taxon>
        <taxon>Hypocreales</taxon>
        <taxon>Nectriaceae</taxon>
        <taxon>Cylindrodendrum</taxon>
    </lineage>
</organism>
<reference evidence="3" key="1">
    <citation type="submission" date="2020-03" db="EMBL/GenBank/DDBJ databases">
        <title>Draft Genome Sequence of Cylindrodendrum hubeiense.</title>
        <authorList>
            <person name="Buettner E."/>
            <person name="Kellner H."/>
        </authorList>
    </citation>
    <scope>NUCLEOTIDE SEQUENCE</scope>
    <source>
        <strain evidence="3">IHI 201604</strain>
    </source>
</reference>
<keyword evidence="4" id="KW-1185">Reference proteome</keyword>
<feature type="chain" id="PRO_5040288255" description="Carboxy-cis,cis-muconate cyclase" evidence="2">
    <location>
        <begin position="20"/>
        <end position="378"/>
    </location>
</feature>
<dbReference type="SUPFAM" id="SSF75011">
    <property type="entry name" value="3-carboxy-cis,cis-mucoante lactonizing enzyme"/>
    <property type="match status" value="1"/>
</dbReference>
<dbReference type="Proteomes" id="UP000722485">
    <property type="component" value="Unassembled WGS sequence"/>
</dbReference>
<dbReference type="PANTHER" id="PTHR30344">
    <property type="entry name" value="6-PHOSPHOGLUCONOLACTONASE-RELATED"/>
    <property type="match status" value="1"/>
</dbReference>
<dbReference type="PANTHER" id="PTHR30344:SF4">
    <property type="entry name" value="CYCLASE, PUTATIVE (AFU_ORTHOLOGUE AFUA_6G11580)-RELATED"/>
    <property type="match status" value="1"/>
</dbReference>